<dbReference type="GO" id="GO:0005886">
    <property type="term" value="C:plasma membrane"/>
    <property type="evidence" value="ECO:0007669"/>
    <property type="project" value="UniProtKB-SubCell"/>
</dbReference>
<feature type="transmembrane region" description="Helical" evidence="6">
    <location>
        <begin position="123"/>
        <end position="141"/>
    </location>
</feature>
<feature type="transmembrane region" description="Helical" evidence="6">
    <location>
        <begin position="57"/>
        <end position="79"/>
    </location>
</feature>
<gene>
    <name evidence="7" type="ORF">PB01_01415</name>
</gene>
<accession>A0A5J6SU56</accession>
<name>A0A5J6SU56_9BACI</name>
<evidence type="ECO:0000256" key="2">
    <source>
        <dbReference type="ARBA" id="ARBA00022475"/>
    </source>
</evidence>
<evidence type="ECO:0000256" key="6">
    <source>
        <dbReference type="SAM" id="Phobius"/>
    </source>
</evidence>
<dbReference type="OrthoDB" id="255482at2"/>
<sequence>MFLIITVITLLTYVIPAGQYERHEENGRTIIDPSKFEFVEKTPVGLLDMFNSFHQGMVNGAPIILFVLLFGGALGIMQATGSIDALIRFTVQKFGARKKLIIPVMVLLFSLLGTLIGSAEDSLVYIAIIAPMAIALGFDALTGMAIVFLGMLGAGFTSGITNPFTIGVAQTVAELPMYSGIGLRIAIYVVFYILSVVYIWRHVNKIEKNPELAEYGKFNINESIKFENNYKLSKRHAISLLVFLGCFIALIYGVISLEWYISEIVGVFLLGAIVMALIGKLSGNEITDAFLKGCSEMIPGAMIIGVANTILVVLKSGQLLDTILHTASGLLDGLPPSVTAVGMAVVNFFIHFLVPSGSGHASLVMPIMAPLADLVGVTRQTAAFATVMGGGVSNLIIPTGGVLLAALGMMGIPYSKWAKWILPYVLIQVVVVIIFLIIAQAINYGPF</sequence>
<evidence type="ECO:0000313" key="7">
    <source>
        <dbReference type="EMBL" id="QFG01064.1"/>
    </source>
</evidence>
<evidence type="ECO:0000256" key="5">
    <source>
        <dbReference type="ARBA" id="ARBA00023136"/>
    </source>
</evidence>
<evidence type="ECO:0000256" key="1">
    <source>
        <dbReference type="ARBA" id="ARBA00004651"/>
    </source>
</evidence>
<dbReference type="KEGG" id="psyo:PB01_01415"/>
<dbReference type="Proteomes" id="UP000325517">
    <property type="component" value="Chromosome"/>
</dbReference>
<keyword evidence="5 6" id="KW-0472">Membrane</keyword>
<dbReference type="Pfam" id="PF03606">
    <property type="entry name" value="DcuC"/>
    <property type="match status" value="1"/>
</dbReference>
<feature type="transmembrane region" description="Helical" evidence="6">
    <location>
        <begin position="261"/>
        <end position="278"/>
    </location>
</feature>
<dbReference type="PANTHER" id="PTHR43652">
    <property type="entry name" value="BASIC AMINO ACID ANTIPORTER YFCC-RELATED"/>
    <property type="match status" value="1"/>
</dbReference>
<keyword evidence="4 6" id="KW-1133">Transmembrane helix</keyword>
<evidence type="ECO:0000313" key="8">
    <source>
        <dbReference type="Proteomes" id="UP000325517"/>
    </source>
</evidence>
<organism evidence="7 8">
    <name type="scientific">Psychrobacillus glaciei</name>
    <dbReference type="NCBI Taxonomy" id="2283160"/>
    <lineage>
        <taxon>Bacteria</taxon>
        <taxon>Bacillati</taxon>
        <taxon>Bacillota</taxon>
        <taxon>Bacilli</taxon>
        <taxon>Bacillales</taxon>
        <taxon>Bacillaceae</taxon>
        <taxon>Psychrobacillus</taxon>
    </lineage>
</organism>
<feature type="transmembrane region" description="Helical" evidence="6">
    <location>
        <begin position="181"/>
        <end position="200"/>
    </location>
</feature>
<reference evidence="7 8" key="1">
    <citation type="submission" date="2018-07" db="EMBL/GenBank/DDBJ databases">
        <title>Complete genome sequence of Psychrobacillus sp. PB01, isolated from iceberg, and comparative genome analysis of Psychrobacillus strains.</title>
        <authorList>
            <person name="Lee P.C."/>
        </authorList>
    </citation>
    <scope>NUCLEOTIDE SEQUENCE [LARGE SCALE GENOMIC DNA]</scope>
    <source>
        <strain evidence="7 8">PB01</strain>
    </source>
</reference>
<dbReference type="EMBL" id="CP031223">
    <property type="protein sequence ID" value="QFG01064.1"/>
    <property type="molecule type" value="Genomic_DNA"/>
</dbReference>
<dbReference type="AlphaFoldDB" id="A0A5J6SU56"/>
<dbReference type="InterPro" id="IPR051679">
    <property type="entry name" value="DASS-Related_Transporters"/>
</dbReference>
<feature type="transmembrane region" description="Helical" evidence="6">
    <location>
        <begin position="384"/>
        <end position="409"/>
    </location>
</feature>
<feature type="transmembrane region" description="Helical" evidence="6">
    <location>
        <begin position="237"/>
        <end position="255"/>
    </location>
</feature>
<evidence type="ECO:0000256" key="3">
    <source>
        <dbReference type="ARBA" id="ARBA00022692"/>
    </source>
</evidence>
<feature type="transmembrane region" description="Helical" evidence="6">
    <location>
        <begin position="421"/>
        <end position="442"/>
    </location>
</feature>
<dbReference type="PANTHER" id="PTHR43652:SF2">
    <property type="entry name" value="BASIC AMINO ACID ANTIPORTER YFCC-RELATED"/>
    <property type="match status" value="1"/>
</dbReference>
<dbReference type="InterPro" id="IPR018385">
    <property type="entry name" value="C4_dicarb_anaerob_car-like"/>
</dbReference>
<evidence type="ECO:0000256" key="4">
    <source>
        <dbReference type="ARBA" id="ARBA00022989"/>
    </source>
</evidence>
<feature type="transmembrane region" description="Helical" evidence="6">
    <location>
        <begin position="100"/>
        <end position="117"/>
    </location>
</feature>
<feature type="transmembrane region" description="Helical" evidence="6">
    <location>
        <begin position="148"/>
        <end position="169"/>
    </location>
</feature>
<keyword evidence="3 6" id="KW-0812">Transmembrane</keyword>
<proteinExistence type="predicted"/>
<keyword evidence="2" id="KW-1003">Cell membrane</keyword>
<keyword evidence="8" id="KW-1185">Reference proteome</keyword>
<protein>
    <submittedName>
        <fullName evidence="7">YfcC family protein</fullName>
    </submittedName>
</protein>
<comment type="subcellular location">
    <subcellularLocation>
        <location evidence="1">Cell membrane</location>
        <topology evidence="1">Multi-pass membrane protein</topology>
    </subcellularLocation>
</comment>